<dbReference type="AlphaFoldDB" id="A0A3P8A208"/>
<evidence type="ECO:0000313" key="3">
    <source>
        <dbReference type="Proteomes" id="UP000050761"/>
    </source>
</evidence>
<gene>
    <name evidence="2" type="ORF">HPBE_LOCUS13721</name>
</gene>
<feature type="transmembrane region" description="Helical" evidence="1">
    <location>
        <begin position="245"/>
        <end position="266"/>
    </location>
</feature>
<name>A0A3P8A208_HELPZ</name>
<dbReference type="WBParaSite" id="HPBE_0001372001-mRNA-1">
    <property type="protein sequence ID" value="HPBE_0001372001-mRNA-1"/>
    <property type="gene ID" value="HPBE_0001372001"/>
</dbReference>
<protein>
    <submittedName>
        <fullName evidence="4">Pep_M12B_propep domain-containing protein</fullName>
    </submittedName>
</protein>
<keyword evidence="1" id="KW-0472">Membrane</keyword>
<reference evidence="2 3" key="1">
    <citation type="submission" date="2018-11" db="EMBL/GenBank/DDBJ databases">
        <authorList>
            <consortium name="Pathogen Informatics"/>
        </authorList>
    </citation>
    <scope>NUCLEOTIDE SEQUENCE [LARGE SCALE GENOMIC DNA]</scope>
</reference>
<organism evidence="2">
    <name type="scientific">Heligmosomoides polygyrus</name>
    <name type="common">Parasitic roundworm</name>
    <dbReference type="NCBI Taxonomy" id="6339"/>
    <lineage>
        <taxon>Eukaryota</taxon>
        <taxon>Metazoa</taxon>
        <taxon>Ecdysozoa</taxon>
        <taxon>Nematoda</taxon>
        <taxon>Chromadorea</taxon>
        <taxon>Rhabditida</taxon>
        <taxon>Rhabditina</taxon>
        <taxon>Rhabditomorpha</taxon>
        <taxon>Strongyloidea</taxon>
        <taxon>Heligmosomidae</taxon>
        <taxon>Heligmosomoides</taxon>
    </lineage>
</organism>
<dbReference type="OrthoDB" id="5850332at2759"/>
<keyword evidence="3" id="KW-1185">Reference proteome</keyword>
<evidence type="ECO:0000313" key="4">
    <source>
        <dbReference type="WBParaSite" id="HPBE_0001372001-mRNA-1"/>
    </source>
</evidence>
<dbReference type="Proteomes" id="UP000050761">
    <property type="component" value="Unassembled WGS sequence"/>
</dbReference>
<sequence>MRAKWRVEHVKKEETKMDDGCYLERPIHFSRVVAPKLTMWKSMERMYGAEEMHWDHAQLPVSRVYQCYLVFSAICLVFAAWTASQEQPLHENNFVEFLDQLMRDRAKWTNGTIYISEVIDSLNPGHPLHLLYNRTQLRYDFGTSYYNYCKRASGTILVYSQCTVSKVVLQQVKQRELLLTCGKYYHSINDGAIANLDQRFLWVRAKYPGRAHYSRLKELPLEESEATGLAYLEAGDVILADQSDIALFIVRVLGFGVFAVSMPSVYENYLSYLQFKPCHTHVSPSTAIKEYICLCVIVLFSLSQVRDYNPLMMNLTALRYDTIPSNDRADYSPDFMTSRFDSAPFASMRTWKVSSTI</sequence>
<evidence type="ECO:0000313" key="2">
    <source>
        <dbReference type="EMBL" id="VDO97169.1"/>
    </source>
</evidence>
<keyword evidence="1" id="KW-1133">Transmembrane helix</keyword>
<keyword evidence="1" id="KW-0812">Transmembrane</keyword>
<accession>A0A3P8A208</accession>
<proteinExistence type="predicted"/>
<dbReference type="EMBL" id="UZAH01028041">
    <property type="protein sequence ID" value="VDO97169.1"/>
    <property type="molecule type" value="Genomic_DNA"/>
</dbReference>
<feature type="transmembrane region" description="Helical" evidence="1">
    <location>
        <begin position="286"/>
        <end position="305"/>
    </location>
</feature>
<evidence type="ECO:0000256" key="1">
    <source>
        <dbReference type="SAM" id="Phobius"/>
    </source>
</evidence>
<reference evidence="4" key="2">
    <citation type="submission" date="2019-09" db="UniProtKB">
        <authorList>
            <consortium name="WormBaseParasite"/>
        </authorList>
    </citation>
    <scope>IDENTIFICATION</scope>
</reference>